<evidence type="ECO:0000313" key="3">
    <source>
        <dbReference type="EMBL" id="MEV5508842.1"/>
    </source>
</evidence>
<name>A0ABV3K2B7_STRON</name>
<feature type="region of interest" description="Disordered" evidence="1">
    <location>
        <begin position="39"/>
        <end position="68"/>
    </location>
</feature>
<dbReference type="RefSeq" id="WP_109284575.1">
    <property type="nucleotide sequence ID" value="NZ_JBFAUK010000016.1"/>
</dbReference>
<dbReference type="Proteomes" id="UP001552594">
    <property type="component" value="Unassembled WGS sequence"/>
</dbReference>
<reference evidence="3 4" key="1">
    <citation type="submission" date="2024-06" db="EMBL/GenBank/DDBJ databases">
        <title>The Natural Products Discovery Center: Release of the First 8490 Sequenced Strains for Exploring Actinobacteria Biosynthetic Diversity.</title>
        <authorList>
            <person name="Kalkreuter E."/>
            <person name="Kautsar S.A."/>
            <person name="Yang D."/>
            <person name="Bader C.D."/>
            <person name="Teijaro C.N."/>
            <person name="Fluegel L."/>
            <person name="Davis C.M."/>
            <person name="Simpson J.R."/>
            <person name="Lauterbach L."/>
            <person name="Steele A.D."/>
            <person name="Gui C."/>
            <person name="Meng S."/>
            <person name="Li G."/>
            <person name="Viehrig K."/>
            <person name="Ye F."/>
            <person name="Su P."/>
            <person name="Kiefer A.F."/>
            <person name="Nichols A."/>
            <person name="Cepeda A.J."/>
            <person name="Yan W."/>
            <person name="Fan B."/>
            <person name="Jiang Y."/>
            <person name="Adhikari A."/>
            <person name="Zheng C.-J."/>
            <person name="Schuster L."/>
            <person name="Cowan T.M."/>
            <person name="Smanski M.J."/>
            <person name="Chevrette M.G."/>
            <person name="De Carvalho L.P.S."/>
            <person name="Shen B."/>
        </authorList>
    </citation>
    <scope>NUCLEOTIDE SEQUENCE [LARGE SCALE GENOMIC DNA]</scope>
    <source>
        <strain evidence="3 4">NPDC052347</strain>
    </source>
</reference>
<gene>
    <name evidence="3" type="ORF">AB0L16_20745</name>
</gene>
<keyword evidence="2" id="KW-0812">Transmembrane</keyword>
<comment type="caution">
    <text evidence="3">The sequence shown here is derived from an EMBL/GenBank/DDBJ whole genome shotgun (WGS) entry which is preliminary data.</text>
</comment>
<dbReference type="EMBL" id="JBFAUK010000016">
    <property type="protein sequence ID" value="MEV5508842.1"/>
    <property type="molecule type" value="Genomic_DNA"/>
</dbReference>
<protein>
    <submittedName>
        <fullName evidence="3">DUF6215 domain-containing protein</fullName>
    </submittedName>
</protein>
<feature type="transmembrane region" description="Helical" evidence="2">
    <location>
        <begin position="12"/>
        <end position="36"/>
    </location>
</feature>
<accession>A0ABV3K2B7</accession>
<keyword evidence="4" id="KW-1185">Reference proteome</keyword>
<evidence type="ECO:0000256" key="2">
    <source>
        <dbReference type="SAM" id="Phobius"/>
    </source>
</evidence>
<dbReference type="Pfam" id="PF19721">
    <property type="entry name" value="DUF6215"/>
    <property type="match status" value="1"/>
</dbReference>
<organism evidence="3 4">
    <name type="scientific">Streptomyces orinoci</name>
    <name type="common">Streptoverticillium orinoci</name>
    <dbReference type="NCBI Taxonomy" id="67339"/>
    <lineage>
        <taxon>Bacteria</taxon>
        <taxon>Bacillati</taxon>
        <taxon>Actinomycetota</taxon>
        <taxon>Actinomycetes</taxon>
        <taxon>Kitasatosporales</taxon>
        <taxon>Streptomycetaceae</taxon>
        <taxon>Streptomyces</taxon>
    </lineage>
</organism>
<keyword evidence="2" id="KW-0472">Membrane</keyword>
<proteinExistence type="predicted"/>
<keyword evidence="2" id="KW-1133">Transmembrane helix</keyword>
<evidence type="ECO:0000313" key="4">
    <source>
        <dbReference type="Proteomes" id="UP001552594"/>
    </source>
</evidence>
<dbReference type="InterPro" id="IPR046187">
    <property type="entry name" value="DUF6215"/>
</dbReference>
<evidence type="ECO:0000256" key="1">
    <source>
        <dbReference type="SAM" id="MobiDB-lite"/>
    </source>
</evidence>
<sequence length="237" mass="24160">MADDTGAPRKGAGMWGQAVAAVAVVAALCVGLWMFGKTSSSDSDLRPATCSGGDSEKAPGEPGKAPRHVSGAQLCEALNRPDLAELLGAPGKTAKTAAGSAGSVKLANGEEIATPSAQVELGTYTVALSASYDRLPVAGSTALVREGTRQQTVLGRPAVFYSDRTLSIRFRLDGSDTGSGPGVPARALTVAREAKDSGGSFEVVLWRADGEVPDDAVLLRVAEKVLPTVPGWAAASR</sequence>